<evidence type="ECO:0000313" key="1">
    <source>
        <dbReference type="EMBL" id="WMV58180.1"/>
    </source>
</evidence>
<dbReference type="AlphaFoldDB" id="A0AAF0V450"/>
<name>A0AAF0V450_SOLVR</name>
<keyword evidence="2" id="KW-1185">Reference proteome</keyword>
<sequence>MNGGMRLHSCTAQVNFEKEHEFLLHARTFHVLSHLVCIFFNQDEGSLGDQKWFLSAGHVHGVDSGRD</sequence>
<protein>
    <submittedName>
        <fullName evidence="1">Uncharacterized protein</fullName>
    </submittedName>
</protein>
<feature type="non-terminal residue" evidence="1">
    <location>
        <position position="67"/>
    </location>
</feature>
<gene>
    <name evidence="1" type="ORF">MTR67_051565</name>
</gene>
<proteinExistence type="predicted"/>
<reference evidence="1" key="1">
    <citation type="submission" date="2023-08" db="EMBL/GenBank/DDBJ databases">
        <title>A de novo genome assembly of Solanum verrucosum Schlechtendal, a Mexican diploid species geographically isolated from the other diploid A-genome species in potato relatives.</title>
        <authorList>
            <person name="Hosaka K."/>
        </authorList>
    </citation>
    <scope>NUCLEOTIDE SEQUENCE</scope>
    <source>
        <tissue evidence="1">Young leaves</tissue>
    </source>
</reference>
<accession>A0AAF0V450</accession>
<evidence type="ECO:0000313" key="2">
    <source>
        <dbReference type="Proteomes" id="UP001234989"/>
    </source>
</evidence>
<dbReference type="EMBL" id="CP133623">
    <property type="protein sequence ID" value="WMV58180.1"/>
    <property type="molecule type" value="Genomic_DNA"/>
</dbReference>
<dbReference type="Proteomes" id="UP001234989">
    <property type="component" value="Chromosome 12"/>
</dbReference>
<organism evidence="1 2">
    <name type="scientific">Solanum verrucosum</name>
    <dbReference type="NCBI Taxonomy" id="315347"/>
    <lineage>
        <taxon>Eukaryota</taxon>
        <taxon>Viridiplantae</taxon>
        <taxon>Streptophyta</taxon>
        <taxon>Embryophyta</taxon>
        <taxon>Tracheophyta</taxon>
        <taxon>Spermatophyta</taxon>
        <taxon>Magnoliopsida</taxon>
        <taxon>eudicotyledons</taxon>
        <taxon>Gunneridae</taxon>
        <taxon>Pentapetalae</taxon>
        <taxon>asterids</taxon>
        <taxon>lamiids</taxon>
        <taxon>Solanales</taxon>
        <taxon>Solanaceae</taxon>
        <taxon>Solanoideae</taxon>
        <taxon>Solaneae</taxon>
        <taxon>Solanum</taxon>
    </lineage>
</organism>